<reference evidence="1" key="1">
    <citation type="journal article" date="2021" name="Proc. Natl. Acad. Sci. U.S.A.">
        <title>A Catalog of Tens of Thousands of Viruses from Human Metagenomes Reveals Hidden Associations with Chronic Diseases.</title>
        <authorList>
            <person name="Tisza M.J."/>
            <person name="Buck C.B."/>
        </authorList>
    </citation>
    <scope>NUCLEOTIDE SEQUENCE</scope>
    <source>
        <strain evidence="1">CtGQT3</strain>
    </source>
</reference>
<sequence>MRGKHIKSCVCKELMADISKLSVESYFRGRESN</sequence>
<protein>
    <submittedName>
        <fullName evidence="1">Uncharacterized protein</fullName>
    </submittedName>
</protein>
<proteinExistence type="predicted"/>
<evidence type="ECO:0000313" key="1">
    <source>
        <dbReference type="EMBL" id="DAF92741.1"/>
    </source>
</evidence>
<organism evidence="1">
    <name type="scientific">Siphoviridae sp. ctGQT3</name>
    <dbReference type="NCBI Taxonomy" id="2825412"/>
    <lineage>
        <taxon>Viruses</taxon>
        <taxon>Duplodnaviria</taxon>
        <taxon>Heunggongvirae</taxon>
        <taxon>Uroviricota</taxon>
        <taxon>Caudoviricetes</taxon>
    </lineage>
</organism>
<accession>A0A8S5UE27</accession>
<name>A0A8S5UE27_9CAUD</name>
<dbReference type="EMBL" id="BK016071">
    <property type="protein sequence ID" value="DAF92741.1"/>
    <property type="molecule type" value="Genomic_DNA"/>
</dbReference>